<accession>A0ABP8HYZ7</accession>
<evidence type="ECO:0000313" key="9">
    <source>
        <dbReference type="Proteomes" id="UP001501153"/>
    </source>
</evidence>
<dbReference type="PANTHER" id="PTHR30441">
    <property type="entry name" value="DUF748 DOMAIN-CONTAINING PROTEIN"/>
    <property type="match status" value="1"/>
</dbReference>
<evidence type="ECO:0000256" key="4">
    <source>
        <dbReference type="ARBA" id="ARBA00023136"/>
    </source>
</evidence>
<comment type="subcellular location">
    <subcellularLocation>
        <location evidence="1">Membrane</location>
        <topology evidence="1">Single-pass membrane protein</topology>
    </subcellularLocation>
</comment>
<keyword evidence="2 6" id="KW-0812">Transmembrane</keyword>
<feature type="domain" description="Translocation and assembly module TamB C-terminal" evidence="7">
    <location>
        <begin position="1216"/>
        <end position="1687"/>
    </location>
</feature>
<dbReference type="PANTHER" id="PTHR30441:SF8">
    <property type="entry name" value="DUF748 DOMAIN-CONTAINING PROTEIN"/>
    <property type="match status" value="1"/>
</dbReference>
<feature type="transmembrane region" description="Helical" evidence="6">
    <location>
        <begin position="24"/>
        <end position="47"/>
    </location>
</feature>
<dbReference type="EMBL" id="BAABGZ010000008">
    <property type="protein sequence ID" value="GAA4347898.1"/>
    <property type="molecule type" value="Genomic_DNA"/>
</dbReference>
<feature type="compositionally biased region" description="Basic and acidic residues" evidence="5">
    <location>
        <begin position="1701"/>
        <end position="1719"/>
    </location>
</feature>
<comment type="caution">
    <text evidence="8">The sequence shown here is derived from an EMBL/GenBank/DDBJ whole genome shotgun (WGS) entry which is preliminary data.</text>
</comment>
<evidence type="ECO:0000256" key="5">
    <source>
        <dbReference type="SAM" id="MobiDB-lite"/>
    </source>
</evidence>
<evidence type="ECO:0000256" key="6">
    <source>
        <dbReference type="SAM" id="Phobius"/>
    </source>
</evidence>
<dbReference type="InterPro" id="IPR052894">
    <property type="entry name" value="AsmA-related"/>
</dbReference>
<keyword evidence="4 6" id="KW-0472">Membrane</keyword>
<evidence type="ECO:0000256" key="2">
    <source>
        <dbReference type="ARBA" id="ARBA00022692"/>
    </source>
</evidence>
<protein>
    <submittedName>
        <fullName evidence="8">Translocation/assembly module TamB domain-containing protein</fullName>
    </submittedName>
</protein>
<keyword evidence="9" id="KW-1185">Reference proteome</keyword>
<gene>
    <name evidence="8" type="ORF">GCM10023185_03280</name>
</gene>
<proteinExistence type="predicted"/>
<organism evidence="8 9">
    <name type="scientific">Hymenobacter saemangeumensis</name>
    <dbReference type="NCBI Taxonomy" id="1084522"/>
    <lineage>
        <taxon>Bacteria</taxon>
        <taxon>Pseudomonadati</taxon>
        <taxon>Bacteroidota</taxon>
        <taxon>Cytophagia</taxon>
        <taxon>Cytophagales</taxon>
        <taxon>Hymenobacteraceae</taxon>
        <taxon>Hymenobacter</taxon>
    </lineage>
</organism>
<sequence length="1745" mass="190954">MGEGYSIVPLNPPTTLPTFLRRTLYVLFGLIGLVLLLLIVAVVALQFPGTQDLVARKAEGYLRDKLGTEVRIGKFRTDFRHAINLDGVYLEDQQRDTLLSVGHLGVSIDLWALTKSQINISEVELNDGRVRLTRTEPDSVNNYDFIIKAFTDPTAPVDTTSAGFKYDIGQLRLTNIYFTQADQVTGSDLRARLGELTVNMDEVDVDNSIYKVDNAVLRNAAVAMVQTKTAPEVEKPGPEEPLTVQFGLNKATLENVGFTYRNTPAAQFISTKVGLADVTARNIDLQKARVDLDKLTLKNTTFAYAQNENVPVEQRVVNPAEAVRKLDEATEKASAQPLKWRVTLNESDISGLDVKFDNFNEPKQRTRIPALDYNHLHFTDLVLNTRDFSFSENRTTAKVDNLAGKEQSGFRVDRWRANVVYDSVQIRLDSLDLVTPHTRIRRTLAIGFESLAGIADNVKDLKIEGDLRDVRLGFRDILYLAPDLAGTPPFNTGPNQSVLISGLVNGRVGDFRVRNLEFVGLRNTQLRASGRIQGLPNVDARLFADLDIQRFTTTEADLKSVLPRGTIPANINLPASMSVAGTFRGRPTAMNFDTNLRLSSSYGDATAVVNMEPGPKGQEPVKASFALQNFNLGKLLTNPQLGRVTATGQLNARGLDPAQMRGQLVATVQRAEYQGYTYRNVKANVDIDRNRYDIAVNTKGDPNLDLDLKAVVNLRDPNNPSYEVTSLNLRGANLAALGFATGDLRVQGDLKANLRGSDLNSLNGTFSGNRIVIVKDGKPFALDSLNGRIVQVPGRTELDVTSTGVIARLRGNIRLGDIAGEIQRHIDRYFDLPGVQYVANAADRQFTYSLRLRDPRLVTNLVPDLKSISPFTLAGAYDSRAASLTAQTSIPLIKYQTYVLDSLRLDVGSDPQKLDYALRLRQARQDTSMRLPYPRLAGSVANNRVGTRLQIGQPKGPEKLDLAGVLQVINRGEAYAFSFDPKLVLNDMAWTVAPSNELRYTMKTGAIRAENVRLSQGSQLIELQTLPGAEYPLQARLANLDLNMLARAAGQTDSLIGGTLNGQAVVRSLGQPRMAFTSDLTLNGLAYQKTVLGDLALQATNPSADRYQVDARLTGGPNNNDVRVNGFYLANGALNMTANVSRFYLGTVQPFTLGQLKEMGGFLSGQLAIGGTTAAPQIIGQLNTQDAGFTVTQLGAPYRLPNQSLTLDNQGLRLDNLTILDSLGNKAVVNGYLYTKNYVDYRFDMRAVTKDFLAVQSTAADNPLYYGKLIVDSDTRITGTLLLPIVRTTATVKEGSDLTVVSPAEDPVTVEREGIVEFVDMSLPLDSLLARQMPKDTAETVSGYDVAATVTVTEATPFTIIIDPASGDNLKVRANGTLNTAIDQTGNITLSGRVDVAKGQYRLSLYDLVEREFDIAPGSYIIWSGDPFNADINVAAIYKVKAPPAELLSAQGLTNDNLATIGRNQLPFRVYLNVTGQLLKPTIAFDIQLPEESRTELRSQIEARLSQLRQPSQTTELNKQVFSLLVLNRFMADDPFQSSGGSFVNAQLRGSASQVLTQQLQNLTGSYLSNLGVELGVNSYADYTSGSEQTRTDLNVAVRRQLLNNRLTVRLGTDVPLAGGGGSGGGANQASQGQAGGVSQFAGDVSVEYNILANGRLRLRAFRNNAYGDIDGQYVRTGASLIFQRDYRDLAELFRGIDKDVKEERRENRKREKEEKKVAQDSVQAVAQERRDTIRSGAPPSAAGR</sequence>
<name>A0ABP8HYZ7_9BACT</name>
<keyword evidence="3 6" id="KW-1133">Transmembrane helix</keyword>
<dbReference type="InterPro" id="IPR007452">
    <property type="entry name" value="TamB_C"/>
</dbReference>
<evidence type="ECO:0000256" key="3">
    <source>
        <dbReference type="ARBA" id="ARBA00022989"/>
    </source>
</evidence>
<evidence type="ECO:0000259" key="7">
    <source>
        <dbReference type="Pfam" id="PF04357"/>
    </source>
</evidence>
<dbReference type="Proteomes" id="UP001501153">
    <property type="component" value="Unassembled WGS sequence"/>
</dbReference>
<evidence type="ECO:0000313" key="8">
    <source>
        <dbReference type="EMBL" id="GAA4347898.1"/>
    </source>
</evidence>
<evidence type="ECO:0000256" key="1">
    <source>
        <dbReference type="ARBA" id="ARBA00004167"/>
    </source>
</evidence>
<reference evidence="9" key="1">
    <citation type="journal article" date="2019" name="Int. J. Syst. Evol. Microbiol.">
        <title>The Global Catalogue of Microorganisms (GCM) 10K type strain sequencing project: providing services to taxonomists for standard genome sequencing and annotation.</title>
        <authorList>
            <consortium name="The Broad Institute Genomics Platform"/>
            <consortium name="The Broad Institute Genome Sequencing Center for Infectious Disease"/>
            <person name="Wu L."/>
            <person name="Ma J."/>
        </authorList>
    </citation>
    <scope>NUCLEOTIDE SEQUENCE [LARGE SCALE GENOMIC DNA]</scope>
    <source>
        <strain evidence="9">JCM 17923</strain>
    </source>
</reference>
<dbReference type="Pfam" id="PF04357">
    <property type="entry name" value="TamB"/>
    <property type="match status" value="1"/>
</dbReference>
<feature type="region of interest" description="Disordered" evidence="5">
    <location>
        <begin position="1701"/>
        <end position="1745"/>
    </location>
</feature>